<dbReference type="InterPro" id="IPR002477">
    <property type="entry name" value="Peptidoglycan-bd-like"/>
</dbReference>
<protein>
    <submittedName>
        <fullName evidence="3">Zinc D-Ala-D-Ala carboxypeptidase</fullName>
    </submittedName>
</protein>
<proteinExistence type="predicted"/>
<dbReference type="AlphaFoldDB" id="A0A2Z6GD65"/>
<evidence type="ECO:0000313" key="4">
    <source>
        <dbReference type="Proteomes" id="UP000033070"/>
    </source>
</evidence>
<keyword evidence="4" id="KW-1185">Reference proteome</keyword>
<name>A0A2Z6GD65_9PROT</name>
<keyword evidence="3" id="KW-0378">Hydrolase</keyword>
<feature type="domain" description="Peptidoglycan binding-like" evidence="1">
    <location>
        <begin position="6"/>
        <end position="63"/>
    </location>
</feature>
<dbReference type="InterPro" id="IPR036366">
    <property type="entry name" value="PGBDSf"/>
</dbReference>
<feature type="domain" description="N-acetylmuramidase" evidence="2">
    <location>
        <begin position="88"/>
        <end position="258"/>
    </location>
</feature>
<evidence type="ECO:0000259" key="1">
    <source>
        <dbReference type="Pfam" id="PF01471"/>
    </source>
</evidence>
<reference evidence="3 4" key="1">
    <citation type="submission" date="2018-06" db="EMBL/GenBank/DDBJ databases">
        <title>OYT1 Genome Sequencing.</title>
        <authorList>
            <person name="Kato S."/>
            <person name="Itoh T."/>
            <person name="Ohkuma M."/>
        </authorList>
    </citation>
    <scope>NUCLEOTIDE SEQUENCE [LARGE SCALE GENOMIC DNA]</scope>
    <source>
        <strain evidence="3 4">OYT1</strain>
    </source>
</reference>
<dbReference type="GO" id="GO:0004180">
    <property type="term" value="F:carboxypeptidase activity"/>
    <property type="evidence" value="ECO:0007669"/>
    <property type="project" value="UniProtKB-KW"/>
</dbReference>
<dbReference type="Pfam" id="PF01471">
    <property type="entry name" value="PG_binding_1"/>
    <property type="match status" value="1"/>
</dbReference>
<dbReference type="RefSeq" id="WP_172588523.1">
    <property type="nucleotide sequence ID" value="NZ_AP018738.1"/>
</dbReference>
<keyword evidence="3" id="KW-0121">Carboxypeptidase</keyword>
<gene>
    <name evidence="3" type="ORF">OYT1_ch1588</name>
</gene>
<dbReference type="Gene3D" id="1.10.101.10">
    <property type="entry name" value="PGBD-like superfamily/PGBD"/>
    <property type="match status" value="1"/>
</dbReference>
<evidence type="ECO:0000313" key="3">
    <source>
        <dbReference type="EMBL" id="BBE51135.1"/>
    </source>
</evidence>
<sequence>MKQGDTGDAVRVLQQQLLSTGYGFPLVVDGWYGESTEEAVKDFQRRKSIVVDGIAGPKTLALLSGKADPGFISHFDLERAAARLAVPVASICAVNEVESRGHGFLDDGRPVILFERHVMYQRLAAKGIEVEPISRRFPNLIHTARGGYMGGSAEHMRLAAASQIDRDCALESCSWGLFQIMGYHWQALGYATLDEFTTAMRLSESGHLDAFVRFILSEPPLLKALRARKWADFARLYNGPAYKDNLYDVKLARAYDRYATTEGAAA</sequence>
<accession>A0A2Z6GD65</accession>
<dbReference type="SUPFAM" id="SSF47090">
    <property type="entry name" value="PGBD-like"/>
    <property type="match status" value="1"/>
</dbReference>
<dbReference type="Pfam" id="PF11860">
    <property type="entry name" value="Muramidase"/>
    <property type="match status" value="1"/>
</dbReference>
<organism evidence="3 4">
    <name type="scientific">Ferriphaselus amnicola</name>
    <dbReference type="NCBI Taxonomy" id="1188319"/>
    <lineage>
        <taxon>Bacteria</taxon>
        <taxon>Pseudomonadati</taxon>
        <taxon>Pseudomonadota</taxon>
        <taxon>Betaproteobacteria</taxon>
        <taxon>Nitrosomonadales</taxon>
        <taxon>Gallionellaceae</taxon>
        <taxon>Ferriphaselus</taxon>
    </lineage>
</organism>
<evidence type="ECO:0000259" key="2">
    <source>
        <dbReference type="Pfam" id="PF11860"/>
    </source>
</evidence>
<dbReference type="InterPro" id="IPR036365">
    <property type="entry name" value="PGBD-like_sf"/>
</dbReference>
<dbReference type="STRING" id="1188319.OYT1_02438"/>
<dbReference type="Proteomes" id="UP000033070">
    <property type="component" value="Chromosome"/>
</dbReference>
<dbReference type="InterPro" id="IPR024408">
    <property type="entry name" value="Muramidase"/>
</dbReference>
<dbReference type="EMBL" id="AP018738">
    <property type="protein sequence ID" value="BBE51135.1"/>
    <property type="molecule type" value="Genomic_DNA"/>
</dbReference>
<dbReference type="KEGG" id="fam:OYT1_ch1588"/>
<keyword evidence="3" id="KW-0645">Protease</keyword>